<name>A0A068NW24_FIMGI</name>
<protein>
    <recommendedName>
        <fullName evidence="4">Portal protein</fullName>
    </recommendedName>
</protein>
<reference evidence="2 3" key="1">
    <citation type="journal article" date="2014" name="PLoS ONE">
        <title>The first complete genome sequence of the class fimbriimonadia in the phylum armatimonadetes.</title>
        <authorList>
            <person name="Hu Z.Y."/>
            <person name="Wang Y.Z."/>
            <person name="Im W.T."/>
            <person name="Wang S.Y."/>
            <person name="Zhao G.P."/>
            <person name="Zheng H.J."/>
            <person name="Quan Z.X."/>
        </authorList>
    </citation>
    <scope>NUCLEOTIDE SEQUENCE [LARGE SCALE GENOMIC DNA]</scope>
    <source>
        <strain evidence="2">Gsoil 348</strain>
    </source>
</reference>
<evidence type="ECO:0000256" key="1">
    <source>
        <dbReference type="SAM" id="MobiDB-lite"/>
    </source>
</evidence>
<accession>A0A068NW24</accession>
<dbReference type="STRING" id="661478.OP10G_3612"/>
<feature type="compositionally biased region" description="Polar residues" evidence="1">
    <location>
        <begin position="211"/>
        <end position="224"/>
    </location>
</feature>
<sequence>MIDLLVLSDGQKKKLAERICKEIEASEQAKGSLPQRWERNEKIYGVDPDVSSLHVAEGMQPYAIPLYRQKADRVIGTIYSSITGLYPFVQALDEDADGNNDEVVERALQAMADDAQFNSRFKKILKLAVNTNIGTLRVSPDFPKHGVRMEWIHPGNMMCYPAENGCYEEAKTIGHRFYKMRYRIEAEQNSGHYYKGEIFGGDDPNEHYSGRSRTQSKTETTSPVVNADDQVELWEVVHESDVEEAGVYKRYLCVVAKNQTKLLSCQPFPYSEPWYFAGRLEEPDGNVWPADSLAQTMQGLQLAYNDIHTTLIHGSYMAAFPMVVISGGTLPTKVKKYGPATLIESSTELKVQALTTGFNPGALPMEGAKLEQVADGLTGISRLGTSENMPSGTTATAAAGFLQAQNEAKDQYTEAMSPFVQRVWGFLYEVLTLHFEEVAAALGSKWPRELTWEMIRGKSYRFEVTGKSGSSSPQTLLNKLQMLLQLSADPQSGLDRREITEKIVQALDLPFSAQGLKSKPPAIDPQEILQLLQAVAGGQVPVPQAAQVLLTDIQNATQTNGGSGSGAMALSPMAGGGVAGPGGAPGPVPGPIGGNAPQPRQGF</sequence>
<evidence type="ECO:0008006" key="4">
    <source>
        <dbReference type="Google" id="ProtNLM"/>
    </source>
</evidence>
<proteinExistence type="predicted"/>
<dbReference type="KEGG" id="fgi:OP10G_3612"/>
<dbReference type="RefSeq" id="WP_025229095.1">
    <property type="nucleotide sequence ID" value="NZ_CP007139.1"/>
</dbReference>
<dbReference type="EMBL" id="CP007139">
    <property type="protein sequence ID" value="AIE86980.1"/>
    <property type="molecule type" value="Genomic_DNA"/>
</dbReference>
<dbReference type="InterPro" id="IPR056909">
    <property type="entry name" value="SU10_portal"/>
</dbReference>
<dbReference type="AlphaFoldDB" id="A0A068NW24"/>
<evidence type="ECO:0000313" key="2">
    <source>
        <dbReference type="EMBL" id="AIE86980.1"/>
    </source>
</evidence>
<evidence type="ECO:0000313" key="3">
    <source>
        <dbReference type="Proteomes" id="UP000027982"/>
    </source>
</evidence>
<organism evidence="2 3">
    <name type="scientific">Fimbriimonas ginsengisoli Gsoil 348</name>
    <dbReference type="NCBI Taxonomy" id="661478"/>
    <lineage>
        <taxon>Bacteria</taxon>
        <taxon>Bacillati</taxon>
        <taxon>Armatimonadota</taxon>
        <taxon>Fimbriimonadia</taxon>
        <taxon>Fimbriimonadales</taxon>
        <taxon>Fimbriimonadaceae</taxon>
        <taxon>Fimbriimonas</taxon>
    </lineage>
</organism>
<feature type="region of interest" description="Disordered" evidence="1">
    <location>
        <begin position="204"/>
        <end position="224"/>
    </location>
</feature>
<dbReference type="HOGENOM" id="CLU_452531_0_0_0"/>
<dbReference type="Pfam" id="PF23899">
    <property type="entry name" value="SU10_portal"/>
    <property type="match status" value="1"/>
</dbReference>
<dbReference type="Proteomes" id="UP000027982">
    <property type="component" value="Chromosome"/>
</dbReference>
<gene>
    <name evidence="2" type="ORF">OP10G_3612</name>
</gene>
<feature type="region of interest" description="Disordered" evidence="1">
    <location>
        <begin position="560"/>
        <end position="603"/>
    </location>
</feature>
<keyword evidence="3" id="KW-1185">Reference proteome</keyword>
<feature type="compositionally biased region" description="Gly residues" evidence="1">
    <location>
        <begin position="574"/>
        <end position="583"/>
    </location>
</feature>